<dbReference type="InterPro" id="IPR029044">
    <property type="entry name" value="Nucleotide-diphossugar_trans"/>
</dbReference>
<evidence type="ECO:0008006" key="4">
    <source>
        <dbReference type="Google" id="ProtNLM"/>
    </source>
</evidence>
<evidence type="ECO:0000313" key="2">
    <source>
        <dbReference type="EMBL" id="GAA1925252.1"/>
    </source>
</evidence>
<evidence type="ECO:0000256" key="1">
    <source>
        <dbReference type="SAM" id="MobiDB-lite"/>
    </source>
</evidence>
<name>A0ABN2PMJ8_9ACTN</name>
<feature type="region of interest" description="Disordered" evidence="1">
    <location>
        <begin position="1"/>
        <end position="26"/>
    </location>
</feature>
<protein>
    <recommendedName>
        <fullName evidence="4">Glycosyltransferase family 2 protein</fullName>
    </recommendedName>
</protein>
<sequence>MRGLSRLVGDRPGPAPEVPSRRPEPASAPLAVLTMARDEGPMLRRWVEHYARHVGAEHLVVVDDGTTDGSTDDLPCPVLRLPPITRPFERTRMGVLSGLARGLLEAYDAVLFADADELVVADPDRWTDLGHLVRERPEALALGALGLNVLHARDEAPLDPDAPVLGQRRHATFVPLMCKPALKWVAADWVAASHGLRAPYAVDPDLYLFHLKFADRDHLRAVADRRRAMVRADGRAAGTSWSKGPEEMLEVLDRAAARLARSSPETFRAPAGADLDALVVPGDDPGVWRAPKGGQVQAMVQRPAHRLADRFLGLL</sequence>
<dbReference type="Proteomes" id="UP001501612">
    <property type="component" value="Unassembled WGS sequence"/>
</dbReference>
<comment type="caution">
    <text evidence="2">The sequence shown here is derived from an EMBL/GenBank/DDBJ whole genome shotgun (WGS) entry which is preliminary data.</text>
</comment>
<accession>A0ABN2PMJ8</accession>
<evidence type="ECO:0000313" key="3">
    <source>
        <dbReference type="Proteomes" id="UP001501612"/>
    </source>
</evidence>
<dbReference type="SUPFAM" id="SSF53448">
    <property type="entry name" value="Nucleotide-diphospho-sugar transferases"/>
    <property type="match status" value="1"/>
</dbReference>
<dbReference type="Pfam" id="PF13704">
    <property type="entry name" value="Glyco_tranf_2_4"/>
    <property type="match status" value="1"/>
</dbReference>
<organism evidence="2 3">
    <name type="scientific">Nocardioides lentus</name>
    <dbReference type="NCBI Taxonomy" id="338077"/>
    <lineage>
        <taxon>Bacteria</taxon>
        <taxon>Bacillati</taxon>
        <taxon>Actinomycetota</taxon>
        <taxon>Actinomycetes</taxon>
        <taxon>Propionibacteriales</taxon>
        <taxon>Nocardioidaceae</taxon>
        <taxon>Nocardioides</taxon>
    </lineage>
</organism>
<dbReference type="CDD" id="cd00761">
    <property type="entry name" value="Glyco_tranf_GTA_type"/>
    <property type="match status" value="1"/>
</dbReference>
<gene>
    <name evidence="2" type="ORF">GCM10009737_28740</name>
</gene>
<dbReference type="RefSeq" id="WP_344008257.1">
    <property type="nucleotide sequence ID" value="NZ_BAAAMY010000007.1"/>
</dbReference>
<reference evidence="2 3" key="1">
    <citation type="journal article" date="2019" name="Int. J. Syst. Evol. Microbiol.">
        <title>The Global Catalogue of Microorganisms (GCM) 10K type strain sequencing project: providing services to taxonomists for standard genome sequencing and annotation.</title>
        <authorList>
            <consortium name="The Broad Institute Genomics Platform"/>
            <consortium name="The Broad Institute Genome Sequencing Center for Infectious Disease"/>
            <person name="Wu L."/>
            <person name="Ma J."/>
        </authorList>
    </citation>
    <scope>NUCLEOTIDE SEQUENCE [LARGE SCALE GENOMIC DNA]</scope>
    <source>
        <strain evidence="2 3">JCM 14046</strain>
    </source>
</reference>
<proteinExistence type="predicted"/>
<dbReference type="EMBL" id="BAAAMY010000007">
    <property type="protein sequence ID" value="GAA1925252.1"/>
    <property type="molecule type" value="Genomic_DNA"/>
</dbReference>
<keyword evidence="3" id="KW-1185">Reference proteome</keyword>